<evidence type="ECO:0000313" key="2">
    <source>
        <dbReference type="Proteomes" id="UP000233256"/>
    </source>
</evidence>
<sequence>MKFMVLNTRFPDCGSIWLQNKCFIRMMAFLSFLTLTLFSGGDDSLAAVMRQPPLLVFLERGMNLYQDDVQQLNEDESLTAEWTLSGYFRLVSRCDEPQGSGNITRWDGISASYPVSSSDFGGIRFRILRKWKGLNSSEYSEVLAERDLSPGPGLTLREMGDGELDGIAESRDYAFTLDLGSMTIDFPMPLECSEPESFLYRIEVEMNYSSAQWDQSGNSVSNVPASQIVSRRSVIVADRTAPVLSLDGGLPPSGTTGDPLYPASFGLRVQDNNPNQELENVFIQIPSGSARSYTIYDGSGQLAARRFHEPSPQSGMEGRYLLESLPVSLPYKGPAGEVVRMADDGSPLEYDIVVKTLFGPGEVFRGKIENQDNDPPDITFFIGKSPERVEDGGVRISVAGGVYDPYDEDTFGEITLTRSDGTTLVRKYREPRSRVCQIDAGSLLGSDIPSIAEDVRLFFKAEAIDNVDGAVDVEVRGRHFQAGRTSGAIIMRDPGKMDFVISARDVAGNVLEVSFLMEVVDTRVSSATVGGSN</sequence>
<proteinExistence type="predicted"/>
<dbReference type="EMBL" id="PGXC01000005">
    <property type="protein sequence ID" value="PKK90630.1"/>
    <property type="molecule type" value="Genomic_DNA"/>
</dbReference>
<name>A0A2N1PQL6_9BACT</name>
<dbReference type="AlphaFoldDB" id="A0A2N1PQL6"/>
<accession>A0A2N1PQL6</accession>
<gene>
    <name evidence="1" type="ORF">CVV64_09745</name>
</gene>
<organism evidence="1 2">
    <name type="scientific">Candidatus Wallbacteria bacterium HGW-Wallbacteria-1</name>
    <dbReference type="NCBI Taxonomy" id="2013854"/>
    <lineage>
        <taxon>Bacteria</taxon>
        <taxon>Candidatus Walliibacteriota</taxon>
    </lineage>
</organism>
<dbReference type="Proteomes" id="UP000233256">
    <property type="component" value="Unassembled WGS sequence"/>
</dbReference>
<reference evidence="1 2" key="1">
    <citation type="journal article" date="2017" name="ISME J.">
        <title>Potential for microbial H2 and metal transformations associated with novel bacteria and archaea in deep terrestrial subsurface sediments.</title>
        <authorList>
            <person name="Hernsdorf A.W."/>
            <person name="Amano Y."/>
            <person name="Miyakawa K."/>
            <person name="Ise K."/>
            <person name="Suzuki Y."/>
            <person name="Anantharaman K."/>
            <person name="Probst A."/>
            <person name="Burstein D."/>
            <person name="Thomas B.C."/>
            <person name="Banfield J.F."/>
        </authorList>
    </citation>
    <scope>NUCLEOTIDE SEQUENCE [LARGE SCALE GENOMIC DNA]</scope>
    <source>
        <strain evidence="1">HGW-Wallbacteria-1</strain>
    </source>
</reference>
<protein>
    <submittedName>
        <fullName evidence="1">Uncharacterized protein</fullName>
    </submittedName>
</protein>
<evidence type="ECO:0000313" key="1">
    <source>
        <dbReference type="EMBL" id="PKK90630.1"/>
    </source>
</evidence>
<comment type="caution">
    <text evidence="1">The sequence shown here is derived from an EMBL/GenBank/DDBJ whole genome shotgun (WGS) entry which is preliminary data.</text>
</comment>